<organism evidence="1">
    <name type="scientific">Pundamilia nyererei</name>
    <dbReference type="NCBI Taxonomy" id="303518"/>
    <lineage>
        <taxon>Eukaryota</taxon>
        <taxon>Metazoa</taxon>
        <taxon>Chordata</taxon>
        <taxon>Craniata</taxon>
        <taxon>Vertebrata</taxon>
        <taxon>Euteleostomi</taxon>
        <taxon>Actinopterygii</taxon>
        <taxon>Neopterygii</taxon>
        <taxon>Teleostei</taxon>
        <taxon>Neoteleostei</taxon>
        <taxon>Acanthomorphata</taxon>
        <taxon>Ovalentaria</taxon>
        <taxon>Cichlomorphae</taxon>
        <taxon>Cichliformes</taxon>
        <taxon>Cichlidae</taxon>
        <taxon>African cichlids</taxon>
        <taxon>Pseudocrenilabrinae</taxon>
        <taxon>Haplochromini</taxon>
        <taxon>Pundamilia</taxon>
    </lineage>
</organism>
<name>A0A3B4H1F5_9CICH</name>
<dbReference type="InterPro" id="IPR003360">
    <property type="entry name" value="US22-like"/>
</dbReference>
<sequence length="217" mass="24529">MCVSACVCVGGGGWGAEGVRQTVLRHSQTWLHILNFCRTGSGWKNKTKENDSSAAVSKFDSANKGTHFPLKKPAGAKLRKAGVEDTVYKDYPDDVDDWGKFYLPKTVTMEVIGVVEGISCLCDQLVLMTCEDKQVYAYDEEELHVVASSMEELLNEGINYPASETYYNGEAFENMVRSYISLMQINKLLWFTILITKDKECIIKFKENLKSFRQPFF</sequence>
<reference evidence="1" key="1">
    <citation type="submission" date="2023-09" db="UniProtKB">
        <authorList>
            <consortium name="Ensembl"/>
        </authorList>
    </citation>
    <scope>IDENTIFICATION</scope>
</reference>
<dbReference type="Pfam" id="PF02393">
    <property type="entry name" value="US22"/>
    <property type="match status" value="1"/>
</dbReference>
<dbReference type="GeneTree" id="ENSGT00390000001663"/>
<dbReference type="AlphaFoldDB" id="A0A3B4H1F5"/>
<accession>A0A3B4H1F5</accession>
<protein>
    <submittedName>
        <fullName evidence="1">Uncharacterized protein</fullName>
    </submittedName>
</protein>
<dbReference type="Ensembl" id="ENSPNYT00000029712.1">
    <property type="protein sequence ID" value="ENSPNYP00000029005.1"/>
    <property type="gene ID" value="ENSPNYG00000021859.1"/>
</dbReference>
<evidence type="ECO:0000313" key="1">
    <source>
        <dbReference type="Ensembl" id="ENSPNYP00000029005.1"/>
    </source>
</evidence>
<proteinExistence type="predicted"/>